<sequence>MRDKQHYLTRRQIYKVDTDLEFSLDVFGDFLAEREGYKSLDGMDAVYFYLVHKFHWLPSVVKSMTVGDLRFVLSEEMHGWVMPKDAAEVCAN</sequence>
<evidence type="ECO:0000313" key="1">
    <source>
        <dbReference type="EMBL" id="NMU30049.1"/>
    </source>
</evidence>
<accession>A0A7Y0X9V9</accession>
<dbReference type="RefSeq" id="WP_069485856.1">
    <property type="nucleotide sequence ID" value="NZ_CP138328.1"/>
</dbReference>
<dbReference type="AlphaFoldDB" id="A0A7Y0X9V9"/>
<dbReference type="Proteomes" id="UP000555836">
    <property type="component" value="Unassembled WGS sequence"/>
</dbReference>
<organism evidence="1 2">
    <name type="scientific">Vibrio parahaemolyticus</name>
    <dbReference type="NCBI Taxonomy" id="670"/>
    <lineage>
        <taxon>Bacteria</taxon>
        <taxon>Pseudomonadati</taxon>
        <taxon>Pseudomonadota</taxon>
        <taxon>Gammaproteobacteria</taxon>
        <taxon>Vibrionales</taxon>
        <taxon>Vibrionaceae</taxon>
        <taxon>Vibrio</taxon>
    </lineage>
</organism>
<protein>
    <submittedName>
        <fullName evidence="1">Uncharacterized protein</fullName>
    </submittedName>
</protein>
<dbReference type="EMBL" id="JABCLD010002361">
    <property type="protein sequence ID" value="NMU30049.1"/>
    <property type="molecule type" value="Genomic_DNA"/>
</dbReference>
<name>A0A7Y0X9V9_VIBPH</name>
<gene>
    <name evidence="1" type="ORF">HKB21_31035</name>
</gene>
<reference evidence="1 2" key="1">
    <citation type="submission" date="2020-04" db="EMBL/GenBank/DDBJ databases">
        <title>Whole-genome sequencing of Vibrio spp. from China reveals different genetic environments of blaCTX-M-14 among diverse lineages.</title>
        <authorList>
            <person name="Zheng Z."/>
            <person name="Ye L."/>
            <person name="Chen S."/>
        </authorList>
    </citation>
    <scope>NUCLEOTIDE SEQUENCE [LARGE SCALE GENOMIC DNA]</scope>
    <source>
        <strain evidence="1 2">Vb0574</strain>
    </source>
</reference>
<proteinExistence type="predicted"/>
<evidence type="ECO:0000313" key="2">
    <source>
        <dbReference type="Proteomes" id="UP000555836"/>
    </source>
</evidence>
<comment type="caution">
    <text evidence="1">The sequence shown here is derived from an EMBL/GenBank/DDBJ whole genome shotgun (WGS) entry which is preliminary data.</text>
</comment>